<accession>A0ABD3HYI5</accession>
<dbReference type="AlphaFoldDB" id="A0ABD3HYI5"/>
<comment type="caution">
    <text evidence="4">The sequence shown here is derived from an EMBL/GenBank/DDBJ whole genome shotgun (WGS) entry which is preliminary data.</text>
</comment>
<dbReference type="PANTHER" id="PTHR31973:SF187">
    <property type="entry name" value="MUTATOR TRANSPOSASE MUDRA PROTEIN"/>
    <property type="match status" value="1"/>
</dbReference>
<evidence type="ECO:0000313" key="4">
    <source>
        <dbReference type="EMBL" id="KAL3695976.1"/>
    </source>
</evidence>
<evidence type="ECO:0000259" key="3">
    <source>
        <dbReference type="PROSITE" id="PS50966"/>
    </source>
</evidence>
<dbReference type="InterPro" id="IPR018289">
    <property type="entry name" value="MULE_transposase_dom"/>
</dbReference>
<gene>
    <name evidence="4" type="ORF">R1sor_010052</name>
</gene>
<dbReference type="Pfam" id="PF10551">
    <property type="entry name" value="MULE"/>
    <property type="match status" value="1"/>
</dbReference>
<sequence length="469" mass="53853">MGGGDATTFQCIPSLCARLKDVEPSTYVEWEPHAESRAFRRIFVCPSACGKSFPFMRPHVGLDACHSKNQKYPTFIMLVACMDGNNTLIAFGMVDKENEDNWNWFLNHLRRFVTGIQASHVQFVSDRCKGIINAIRNNFPGQSHVHCTIHLQRNVKKRFGVQMEKLFKVLHRCKSEEWYKQVLQTIKDQNQACWEYLEVINPTVYVMFAIPHPRFGHTTSNIVEIANNCILPIRGFGLLRLCIELYLYIMEKKAKQHQLAMDMADGELTPYARKHMTTEEFEAGMYRVRVASLNEALVQSSREEFIVTLQSTASCTCLVYRDMLLPCSHIIAFDREIRMSNERHVAQMWLCNYFQRAHMETLRPIDTSHLLTSPSCMAPPPMLRRGRRHGRRIAGPGEVSNIRSRQVTSPAIMPLESLLSTAPTHRSGGRLCSICREPGHDRRTCGRQRVPERSADQSREISHPDDDRT</sequence>
<dbReference type="PROSITE" id="PS50966">
    <property type="entry name" value="ZF_SWIM"/>
    <property type="match status" value="1"/>
</dbReference>
<proteinExistence type="predicted"/>
<feature type="domain" description="SWIM-type" evidence="3">
    <location>
        <begin position="305"/>
        <end position="338"/>
    </location>
</feature>
<name>A0ABD3HYI5_9MARC</name>
<dbReference type="Proteomes" id="UP001633002">
    <property type="component" value="Unassembled WGS sequence"/>
</dbReference>
<dbReference type="PANTHER" id="PTHR31973">
    <property type="entry name" value="POLYPROTEIN, PUTATIVE-RELATED"/>
    <property type="match status" value="1"/>
</dbReference>
<keyword evidence="5" id="KW-1185">Reference proteome</keyword>
<protein>
    <recommendedName>
        <fullName evidence="3">SWIM-type domain-containing protein</fullName>
    </recommendedName>
</protein>
<feature type="region of interest" description="Disordered" evidence="2">
    <location>
        <begin position="438"/>
        <end position="469"/>
    </location>
</feature>
<dbReference type="GO" id="GO:0008270">
    <property type="term" value="F:zinc ion binding"/>
    <property type="evidence" value="ECO:0007669"/>
    <property type="project" value="UniProtKB-KW"/>
</dbReference>
<reference evidence="4 5" key="1">
    <citation type="submission" date="2024-09" db="EMBL/GenBank/DDBJ databases">
        <title>Chromosome-scale assembly of Riccia sorocarpa.</title>
        <authorList>
            <person name="Paukszto L."/>
        </authorList>
    </citation>
    <scope>NUCLEOTIDE SEQUENCE [LARGE SCALE GENOMIC DNA]</scope>
    <source>
        <strain evidence="4">LP-2024</strain>
        <tissue evidence="4">Aerial parts of the thallus</tissue>
    </source>
</reference>
<evidence type="ECO:0000256" key="2">
    <source>
        <dbReference type="SAM" id="MobiDB-lite"/>
    </source>
</evidence>
<dbReference type="InterPro" id="IPR007527">
    <property type="entry name" value="Znf_SWIM"/>
</dbReference>
<keyword evidence="1" id="KW-0479">Metal-binding</keyword>
<keyword evidence="1" id="KW-0863">Zinc-finger</keyword>
<evidence type="ECO:0000313" key="5">
    <source>
        <dbReference type="Proteomes" id="UP001633002"/>
    </source>
</evidence>
<keyword evidence="1" id="KW-0862">Zinc</keyword>
<dbReference type="EMBL" id="JBJQOH010000002">
    <property type="protein sequence ID" value="KAL3695976.1"/>
    <property type="molecule type" value="Genomic_DNA"/>
</dbReference>
<organism evidence="4 5">
    <name type="scientific">Riccia sorocarpa</name>
    <dbReference type="NCBI Taxonomy" id="122646"/>
    <lineage>
        <taxon>Eukaryota</taxon>
        <taxon>Viridiplantae</taxon>
        <taxon>Streptophyta</taxon>
        <taxon>Embryophyta</taxon>
        <taxon>Marchantiophyta</taxon>
        <taxon>Marchantiopsida</taxon>
        <taxon>Marchantiidae</taxon>
        <taxon>Marchantiales</taxon>
        <taxon>Ricciaceae</taxon>
        <taxon>Riccia</taxon>
    </lineage>
</organism>
<evidence type="ECO:0000256" key="1">
    <source>
        <dbReference type="PROSITE-ProRule" id="PRU00325"/>
    </source>
</evidence>